<evidence type="ECO:0000256" key="1">
    <source>
        <dbReference type="SAM" id="MobiDB-lite"/>
    </source>
</evidence>
<organism evidence="2 3">
    <name type="scientific">Escallonia herrerae</name>
    <dbReference type="NCBI Taxonomy" id="1293975"/>
    <lineage>
        <taxon>Eukaryota</taxon>
        <taxon>Viridiplantae</taxon>
        <taxon>Streptophyta</taxon>
        <taxon>Embryophyta</taxon>
        <taxon>Tracheophyta</taxon>
        <taxon>Spermatophyta</taxon>
        <taxon>Magnoliopsida</taxon>
        <taxon>eudicotyledons</taxon>
        <taxon>Gunneridae</taxon>
        <taxon>Pentapetalae</taxon>
        <taxon>asterids</taxon>
        <taxon>campanulids</taxon>
        <taxon>Escalloniales</taxon>
        <taxon>Escalloniaceae</taxon>
        <taxon>Escallonia</taxon>
    </lineage>
</organism>
<protein>
    <submittedName>
        <fullName evidence="2">Uncharacterized protein</fullName>
    </submittedName>
</protein>
<name>A0AA88WFZ4_9ASTE</name>
<dbReference type="EMBL" id="JAVXUP010000473">
    <property type="protein sequence ID" value="KAK3027146.1"/>
    <property type="molecule type" value="Genomic_DNA"/>
</dbReference>
<evidence type="ECO:0000313" key="2">
    <source>
        <dbReference type="EMBL" id="KAK3027146.1"/>
    </source>
</evidence>
<dbReference type="AlphaFoldDB" id="A0AA88WFZ4"/>
<comment type="caution">
    <text evidence="2">The sequence shown here is derived from an EMBL/GenBank/DDBJ whole genome shotgun (WGS) entry which is preliminary data.</text>
</comment>
<evidence type="ECO:0000313" key="3">
    <source>
        <dbReference type="Proteomes" id="UP001188597"/>
    </source>
</evidence>
<keyword evidence="3" id="KW-1185">Reference proteome</keyword>
<dbReference type="Proteomes" id="UP001188597">
    <property type="component" value="Unassembled WGS sequence"/>
</dbReference>
<feature type="region of interest" description="Disordered" evidence="1">
    <location>
        <begin position="35"/>
        <end position="54"/>
    </location>
</feature>
<reference evidence="2" key="1">
    <citation type="submission" date="2022-12" db="EMBL/GenBank/DDBJ databases">
        <title>Draft genome assemblies for two species of Escallonia (Escalloniales).</title>
        <authorList>
            <person name="Chanderbali A."/>
            <person name="Dervinis C."/>
            <person name="Anghel I."/>
            <person name="Soltis D."/>
            <person name="Soltis P."/>
            <person name="Zapata F."/>
        </authorList>
    </citation>
    <scope>NUCLEOTIDE SEQUENCE</scope>
    <source>
        <strain evidence="2">UCBG64.0493</strain>
        <tissue evidence="2">Leaf</tissue>
    </source>
</reference>
<gene>
    <name evidence="2" type="ORF">RJ639_041247</name>
</gene>
<accession>A0AA88WFZ4</accession>
<sequence>MAITLVYKNSKSRGIYEVQGTHTDSGTFLRKRFEGRDELDGSESSSVPGETPEVENFTRRAQHLVILGNKRAALYVTNSTWNTPNH</sequence>
<proteinExistence type="predicted"/>